<name>A0A553JMZ9_SHEHA</name>
<evidence type="ECO:0000313" key="1">
    <source>
        <dbReference type="EMBL" id="TRY13837.1"/>
    </source>
</evidence>
<keyword evidence="2" id="KW-1185">Reference proteome</keyword>
<accession>A0A553JMZ9</accession>
<protein>
    <submittedName>
        <fullName evidence="1">N4-gp56 family major capsid protein</fullName>
    </submittedName>
</protein>
<dbReference type="RefSeq" id="WP_144040618.1">
    <property type="nucleotide sequence ID" value="NZ_BMPL01000015.1"/>
</dbReference>
<dbReference type="InterPro" id="IPR025267">
    <property type="entry name" value="ORF017-like"/>
</dbReference>
<dbReference type="OrthoDB" id="8877014at2"/>
<comment type="caution">
    <text evidence="1">The sequence shown here is derived from an EMBL/GenBank/DDBJ whole genome shotgun (WGS) entry which is preliminary data.</text>
</comment>
<dbReference type="Proteomes" id="UP000318126">
    <property type="component" value="Unassembled WGS sequence"/>
</dbReference>
<dbReference type="NCBIfam" id="TIGR04387">
    <property type="entry name" value="capsid_maj_N4"/>
    <property type="match status" value="1"/>
</dbReference>
<organism evidence="1 2">
    <name type="scientific">Shewanella hanedai</name>
    <name type="common">Alteromonas hanedai</name>
    <dbReference type="NCBI Taxonomy" id="25"/>
    <lineage>
        <taxon>Bacteria</taxon>
        <taxon>Pseudomonadati</taxon>
        <taxon>Pseudomonadota</taxon>
        <taxon>Gammaproteobacteria</taxon>
        <taxon>Alteromonadales</taxon>
        <taxon>Shewanellaceae</taxon>
        <taxon>Shewanella</taxon>
    </lineage>
</organism>
<gene>
    <name evidence="1" type="ORF">FN961_13040</name>
</gene>
<reference evidence="2" key="1">
    <citation type="submission" date="2019-07" db="EMBL/GenBank/DDBJ databases">
        <title>Shewanella sp. YLB-08 draft genomic sequence.</title>
        <authorList>
            <person name="Yu L."/>
        </authorList>
    </citation>
    <scope>NUCLEOTIDE SEQUENCE [LARGE SCALE GENOMIC DNA]</scope>
    <source>
        <strain evidence="2">JCM 20706</strain>
    </source>
</reference>
<proteinExistence type="predicted"/>
<dbReference type="AlphaFoldDB" id="A0A553JMZ9"/>
<evidence type="ECO:0000313" key="2">
    <source>
        <dbReference type="Proteomes" id="UP000318126"/>
    </source>
</evidence>
<sequence>MTTITKAQAAKAFGAALFTHTRRQNSFVNMLTGAAPQSAGKDKNRGKNQTEKGAPIVMINDLASVAGDAVEMDLFHNLNGLPTMGDRKIAGRGESLSKTSFELNIDQGRKMVDSGGKMSQKRTKHNLLSTSKTLLGSYFNDLQDETAMYHLAGARGSFVGDGIITPLEDHSEFSEMMVNPILTPTYDRHIFGGDATSLESLDAADIMSLDKLDDFALILEEQANPIKHISFEADQMANESPFYLLFVSPRQWRDLWASATEKKLLELQSRAIKRGQGFNHPVFKGDVIMWRNILVRQYRKPVRFYAGDTVSVSNNDKLATTQLVTASVDIDRAILLGGQSMANAYGGSSSGSHFSMTTEKTDHGNGRETVITWMNGCKKVRFAEKSGRVNDYGTMILDTAVTL</sequence>
<dbReference type="Pfam" id="PF13252">
    <property type="entry name" value="Phage_capsid_3"/>
    <property type="match status" value="1"/>
</dbReference>
<dbReference type="EMBL" id="VKGK01000015">
    <property type="protein sequence ID" value="TRY13837.1"/>
    <property type="molecule type" value="Genomic_DNA"/>
</dbReference>